<comment type="caution">
    <text evidence="2">The sequence shown here is derived from an EMBL/GenBank/DDBJ whole genome shotgun (WGS) entry which is preliminary data.</text>
</comment>
<dbReference type="PROSITE" id="PS50213">
    <property type="entry name" value="FAS1"/>
    <property type="match status" value="1"/>
</dbReference>
<proteinExistence type="predicted"/>
<dbReference type="InterPro" id="IPR050904">
    <property type="entry name" value="Adhesion/Biosynth-related"/>
</dbReference>
<dbReference type="Gene3D" id="2.30.180.10">
    <property type="entry name" value="FAS1 domain"/>
    <property type="match status" value="1"/>
</dbReference>
<dbReference type="EMBL" id="JALJOR010000014">
    <property type="protein sequence ID" value="KAK9806155.1"/>
    <property type="molecule type" value="Genomic_DNA"/>
</dbReference>
<dbReference type="InterPro" id="IPR002989">
    <property type="entry name" value="Mycobac_pentapep"/>
</dbReference>
<evidence type="ECO:0000313" key="2">
    <source>
        <dbReference type="EMBL" id="KAK9806155.1"/>
    </source>
</evidence>
<feature type="domain" description="FAS1" evidence="1">
    <location>
        <begin position="250"/>
        <end position="409"/>
    </location>
</feature>
<dbReference type="PANTHER" id="PTHR10900:SF77">
    <property type="entry name" value="FI19380P1"/>
    <property type="match status" value="1"/>
</dbReference>
<dbReference type="SMART" id="SM00554">
    <property type="entry name" value="FAS1"/>
    <property type="match status" value="1"/>
</dbReference>
<evidence type="ECO:0000259" key="1">
    <source>
        <dbReference type="PROSITE" id="PS50213"/>
    </source>
</evidence>
<reference evidence="2 3" key="1">
    <citation type="journal article" date="2024" name="Nat. Commun.">
        <title>Phylogenomics reveals the evolutionary origins of lichenization in chlorophyte algae.</title>
        <authorList>
            <person name="Puginier C."/>
            <person name="Libourel C."/>
            <person name="Otte J."/>
            <person name="Skaloud P."/>
            <person name="Haon M."/>
            <person name="Grisel S."/>
            <person name="Petersen M."/>
            <person name="Berrin J.G."/>
            <person name="Delaux P.M."/>
            <person name="Dal Grande F."/>
            <person name="Keller J."/>
        </authorList>
    </citation>
    <scope>NUCLEOTIDE SEQUENCE [LARGE SCALE GENOMIC DNA]</scope>
    <source>
        <strain evidence="2 3">SAG 2043</strain>
    </source>
</reference>
<dbReference type="Proteomes" id="UP001489004">
    <property type="component" value="Unassembled WGS sequence"/>
</dbReference>
<dbReference type="SUPFAM" id="SSF82153">
    <property type="entry name" value="FAS1 domain"/>
    <property type="match status" value="1"/>
</dbReference>
<dbReference type="Pfam" id="PF01469">
    <property type="entry name" value="Pentapeptide_2"/>
    <property type="match status" value="1"/>
</dbReference>
<protein>
    <recommendedName>
        <fullName evidence="1">FAS1 domain-containing protein</fullName>
    </recommendedName>
</protein>
<dbReference type="Pfam" id="PF02469">
    <property type="entry name" value="Fasciclin"/>
    <property type="match status" value="1"/>
</dbReference>
<accession>A0AAW1P859</accession>
<sequence length="425" mass="42554">MIPSPTDTFRRPERPISLLLQLPDTLLQRLKASGVETMAHSFTALALVALLAVGASGQTLSELSSTCGANTGDANTGCGNQGTANTGAFNSGTANTGFCNTGTAHSGVGVSGPDGGAFACNAVCPAGTVNANAPYPIPGLTQTANGVVCSDGSRFGQYTPPEVTNQPRPAPYCACLKADGTPSGLLSFNPAQNNGLPTQTAATTTASPATTTASPVVAAAPVVAPPVVAPVVTVPQTVSAPAPAPAAANCSTVAQVARAAPGLTTLVAALDATNLTSLLDDPTYVATIFAPTNSAFDLLLTTLNVTAAQALASPDLLKPVLLNHVVPGIATKVINFFDAEQLPTALGFNASVVVSKNATATAASRKLLQAGPDIYILSPQTIARNGAAKILIADIPACQSYIEVVDAVLVPSGAAVTAYLQSRQS</sequence>
<dbReference type="InterPro" id="IPR036378">
    <property type="entry name" value="FAS1_dom_sf"/>
</dbReference>
<dbReference type="InterPro" id="IPR000782">
    <property type="entry name" value="FAS1_domain"/>
</dbReference>
<gene>
    <name evidence="2" type="ORF">WJX72_003478</name>
</gene>
<dbReference type="AlphaFoldDB" id="A0AAW1P859"/>
<name>A0AAW1P859_9CHLO</name>
<organism evidence="2 3">
    <name type="scientific">[Myrmecia] bisecta</name>
    <dbReference type="NCBI Taxonomy" id="41462"/>
    <lineage>
        <taxon>Eukaryota</taxon>
        <taxon>Viridiplantae</taxon>
        <taxon>Chlorophyta</taxon>
        <taxon>core chlorophytes</taxon>
        <taxon>Trebouxiophyceae</taxon>
        <taxon>Trebouxiales</taxon>
        <taxon>Trebouxiaceae</taxon>
        <taxon>Myrmecia</taxon>
    </lineage>
</organism>
<evidence type="ECO:0000313" key="3">
    <source>
        <dbReference type="Proteomes" id="UP001489004"/>
    </source>
</evidence>
<dbReference type="GO" id="GO:0005615">
    <property type="term" value="C:extracellular space"/>
    <property type="evidence" value="ECO:0007669"/>
    <property type="project" value="TreeGrafter"/>
</dbReference>
<keyword evidence="3" id="KW-1185">Reference proteome</keyword>
<dbReference type="PANTHER" id="PTHR10900">
    <property type="entry name" value="PERIOSTIN-RELATED"/>
    <property type="match status" value="1"/>
</dbReference>